<evidence type="ECO:0000256" key="12">
    <source>
        <dbReference type="ARBA" id="ARBA00022842"/>
    </source>
</evidence>
<evidence type="ECO:0000256" key="14">
    <source>
        <dbReference type="ARBA" id="ARBA00048679"/>
    </source>
</evidence>
<dbReference type="FunFam" id="1.10.510.10:FF:000154">
    <property type="entry name" value="Serine/threonine-protein kinase SIK2"/>
    <property type="match status" value="1"/>
</dbReference>
<dbReference type="GO" id="GO:0050321">
    <property type="term" value="F:tau-protein kinase activity"/>
    <property type="evidence" value="ECO:0007669"/>
    <property type="project" value="TreeGrafter"/>
</dbReference>
<dbReference type="GO" id="GO:0000226">
    <property type="term" value="P:microtubule cytoskeleton organization"/>
    <property type="evidence" value="ECO:0007669"/>
    <property type="project" value="TreeGrafter"/>
</dbReference>
<name>R7UL69_CAPTE</name>
<dbReference type="EC" id="2.7.11.1" evidence="3"/>
<dbReference type="GO" id="GO:0046872">
    <property type="term" value="F:metal ion binding"/>
    <property type="evidence" value="ECO:0007669"/>
    <property type="project" value="UniProtKB-KW"/>
</dbReference>
<dbReference type="AlphaFoldDB" id="R7UL69"/>
<evidence type="ECO:0000313" key="19">
    <source>
        <dbReference type="EMBL" id="ELU06853.1"/>
    </source>
</evidence>
<evidence type="ECO:0000256" key="6">
    <source>
        <dbReference type="ARBA" id="ARBA00022553"/>
    </source>
</evidence>
<dbReference type="EMBL" id="AMQN01007285">
    <property type="status" value="NOT_ANNOTATED_CDS"/>
    <property type="molecule type" value="Genomic_DNA"/>
</dbReference>
<dbReference type="InterPro" id="IPR008271">
    <property type="entry name" value="Ser/Thr_kinase_AS"/>
</dbReference>
<evidence type="ECO:0000256" key="11">
    <source>
        <dbReference type="ARBA" id="ARBA00022840"/>
    </source>
</evidence>
<dbReference type="CDD" id="cd14338">
    <property type="entry name" value="UBA_SIK"/>
    <property type="match status" value="1"/>
</dbReference>
<feature type="non-terminal residue" evidence="19">
    <location>
        <position position="781"/>
    </location>
</feature>
<evidence type="ECO:0000256" key="7">
    <source>
        <dbReference type="ARBA" id="ARBA00022679"/>
    </source>
</evidence>
<keyword evidence="8" id="KW-0479">Metal-binding</keyword>
<proteinExistence type="predicted"/>
<dbReference type="InterPro" id="IPR017441">
    <property type="entry name" value="Protein_kinase_ATP_BS"/>
</dbReference>
<keyword evidence="7" id="KW-0808">Transferase</keyword>
<dbReference type="GO" id="GO:0005737">
    <property type="term" value="C:cytoplasm"/>
    <property type="evidence" value="ECO:0007669"/>
    <property type="project" value="UniProtKB-SubCell"/>
</dbReference>
<keyword evidence="6" id="KW-0597">Phosphoprotein</keyword>
<dbReference type="Proteomes" id="UP000014760">
    <property type="component" value="Unassembled WGS sequence"/>
</dbReference>
<dbReference type="SMART" id="SM00220">
    <property type="entry name" value="S_TKc"/>
    <property type="match status" value="1"/>
</dbReference>
<dbReference type="SUPFAM" id="SSF56112">
    <property type="entry name" value="Protein kinase-like (PK-like)"/>
    <property type="match status" value="1"/>
</dbReference>
<dbReference type="CDD" id="cd14071">
    <property type="entry name" value="STKc_SIK"/>
    <property type="match status" value="1"/>
</dbReference>
<keyword evidence="4" id="KW-0963">Cytoplasm</keyword>
<comment type="catalytic activity">
    <reaction evidence="13">
        <text>L-threonyl-[protein] + ATP = O-phospho-L-threonyl-[protein] + ADP + H(+)</text>
        <dbReference type="Rhea" id="RHEA:46608"/>
        <dbReference type="Rhea" id="RHEA-COMP:11060"/>
        <dbReference type="Rhea" id="RHEA-COMP:11605"/>
        <dbReference type="ChEBI" id="CHEBI:15378"/>
        <dbReference type="ChEBI" id="CHEBI:30013"/>
        <dbReference type="ChEBI" id="CHEBI:30616"/>
        <dbReference type="ChEBI" id="CHEBI:61977"/>
        <dbReference type="ChEBI" id="CHEBI:456216"/>
        <dbReference type="EC" id="2.7.11.1"/>
    </reaction>
</comment>
<gene>
    <name evidence="19" type="ORF">CAPTEDRAFT_183356</name>
</gene>
<keyword evidence="21" id="KW-1185">Reference proteome</keyword>
<evidence type="ECO:0000259" key="18">
    <source>
        <dbReference type="PROSITE" id="PS50030"/>
    </source>
</evidence>
<dbReference type="PANTHER" id="PTHR24346:SF74">
    <property type="entry name" value="PROTEIN KINASE DOMAIN-CONTAINING PROTEIN"/>
    <property type="match status" value="1"/>
</dbReference>
<evidence type="ECO:0000256" key="4">
    <source>
        <dbReference type="ARBA" id="ARBA00022490"/>
    </source>
</evidence>
<dbReference type="FunCoup" id="R7UL69">
    <property type="interactions" value="24"/>
</dbReference>
<dbReference type="InterPro" id="IPR057380">
    <property type="entry name" value="UBA_SIK1/2/3"/>
</dbReference>
<evidence type="ECO:0000256" key="8">
    <source>
        <dbReference type="ARBA" id="ARBA00022723"/>
    </source>
</evidence>
<dbReference type="HOGENOM" id="CLU_000288_87_2_1"/>
<dbReference type="GO" id="GO:0035556">
    <property type="term" value="P:intracellular signal transduction"/>
    <property type="evidence" value="ECO:0007669"/>
    <property type="project" value="TreeGrafter"/>
</dbReference>
<dbReference type="Pfam" id="PF00069">
    <property type="entry name" value="Pkinase"/>
    <property type="match status" value="1"/>
</dbReference>
<reference evidence="20" key="3">
    <citation type="submission" date="2015-06" db="UniProtKB">
        <authorList>
            <consortium name="EnsemblMetazoa"/>
        </authorList>
    </citation>
    <scope>IDENTIFICATION</scope>
</reference>
<comment type="subcellular location">
    <subcellularLocation>
        <location evidence="2">Cytoplasm</location>
    </subcellularLocation>
</comment>
<keyword evidence="11 15" id="KW-0067">ATP-binding</keyword>
<evidence type="ECO:0000256" key="16">
    <source>
        <dbReference type="SAM" id="MobiDB-lite"/>
    </source>
</evidence>
<keyword evidence="10" id="KW-0418">Kinase</keyword>
<dbReference type="OMA" id="SFDIQPH"/>
<dbReference type="PROSITE" id="PS00108">
    <property type="entry name" value="PROTEIN_KINASE_ST"/>
    <property type="match status" value="1"/>
</dbReference>
<evidence type="ECO:0000256" key="5">
    <source>
        <dbReference type="ARBA" id="ARBA00022527"/>
    </source>
</evidence>
<reference evidence="21" key="1">
    <citation type="submission" date="2012-12" db="EMBL/GenBank/DDBJ databases">
        <authorList>
            <person name="Hellsten U."/>
            <person name="Grimwood J."/>
            <person name="Chapman J.A."/>
            <person name="Shapiro H."/>
            <person name="Aerts A."/>
            <person name="Otillar R.P."/>
            <person name="Terry A.Y."/>
            <person name="Boore J.L."/>
            <person name="Simakov O."/>
            <person name="Marletaz F."/>
            <person name="Cho S.-J."/>
            <person name="Edsinger-Gonzales E."/>
            <person name="Havlak P."/>
            <person name="Kuo D.-H."/>
            <person name="Larsson T."/>
            <person name="Lv J."/>
            <person name="Arendt D."/>
            <person name="Savage R."/>
            <person name="Osoegawa K."/>
            <person name="de Jong P."/>
            <person name="Lindberg D.R."/>
            <person name="Seaver E.C."/>
            <person name="Weisblat D.A."/>
            <person name="Putnam N.H."/>
            <person name="Grigoriev I.V."/>
            <person name="Rokhsar D.S."/>
        </authorList>
    </citation>
    <scope>NUCLEOTIDE SEQUENCE</scope>
    <source>
        <strain evidence="21">I ESC-2004</strain>
    </source>
</reference>
<feature type="binding site" evidence="15">
    <location>
        <position position="50"/>
    </location>
    <ligand>
        <name>ATP</name>
        <dbReference type="ChEBI" id="CHEBI:30616"/>
    </ligand>
</feature>
<dbReference type="PROSITE" id="PS50011">
    <property type="entry name" value="PROTEIN_KINASE_DOM"/>
    <property type="match status" value="1"/>
</dbReference>
<dbReference type="EMBL" id="KB300344">
    <property type="protein sequence ID" value="ELU06853.1"/>
    <property type="molecule type" value="Genomic_DNA"/>
</dbReference>
<protein>
    <recommendedName>
        <fullName evidence="3">non-specific serine/threonine protein kinase</fullName>
        <ecNumber evidence="3">2.7.11.1</ecNumber>
    </recommendedName>
</protein>
<dbReference type="InterPro" id="IPR011009">
    <property type="entry name" value="Kinase-like_dom_sf"/>
</dbReference>
<evidence type="ECO:0000256" key="2">
    <source>
        <dbReference type="ARBA" id="ARBA00004496"/>
    </source>
</evidence>
<dbReference type="EnsemblMetazoa" id="CapteT183356">
    <property type="protein sequence ID" value="CapteP183356"/>
    <property type="gene ID" value="CapteG183356"/>
</dbReference>
<keyword evidence="5" id="KW-0723">Serine/threonine-protein kinase</keyword>
<evidence type="ECO:0000256" key="3">
    <source>
        <dbReference type="ARBA" id="ARBA00012513"/>
    </source>
</evidence>
<evidence type="ECO:0000256" key="10">
    <source>
        <dbReference type="ARBA" id="ARBA00022777"/>
    </source>
</evidence>
<evidence type="ECO:0000259" key="17">
    <source>
        <dbReference type="PROSITE" id="PS50011"/>
    </source>
</evidence>
<keyword evidence="9 15" id="KW-0547">Nucleotide-binding</keyword>
<dbReference type="STRING" id="283909.R7UL69"/>
<dbReference type="PROSITE" id="PS00107">
    <property type="entry name" value="PROTEIN_KINASE_ATP"/>
    <property type="match status" value="1"/>
</dbReference>
<dbReference type="FunFam" id="3.30.200.20:FF:000003">
    <property type="entry name" value="Non-specific serine/threonine protein kinase"/>
    <property type="match status" value="1"/>
</dbReference>
<evidence type="ECO:0000256" key="15">
    <source>
        <dbReference type="PROSITE-ProRule" id="PRU10141"/>
    </source>
</evidence>
<feature type="domain" description="UBA" evidence="18">
    <location>
        <begin position="298"/>
        <end position="338"/>
    </location>
</feature>
<evidence type="ECO:0000256" key="13">
    <source>
        <dbReference type="ARBA" id="ARBA00047899"/>
    </source>
</evidence>
<dbReference type="PROSITE" id="PS50030">
    <property type="entry name" value="UBA"/>
    <property type="match status" value="1"/>
</dbReference>
<organism evidence="19">
    <name type="scientific">Capitella teleta</name>
    <name type="common">Polychaete worm</name>
    <dbReference type="NCBI Taxonomy" id="283909"/>
    <lineage>
        <taxon>Eukaryota</taxon>
        <taxon>Metazoa</taxon>
        <taxon>Spiralia</taxon>
        <taxon>Lophotrochozoa</taxon>
        <taxon>Annelida</taxon>
        <taxon>Polychaeta</taxon>
        <taxon>Sedentaria</taxon>
        <taxon>Scolecida</taxon>
        <taxon>Capitellidae</taxon>
        <taxon>Capitella</taxon>
    </lineage>
</organism>
<evidence type="ECO:0000256" key="1">
    <source>
        <dbReference type="ARBA" id="ARBA00001946"/>
    </source>
</evidence>
<evidence type="ECO:0000313" key="21">
    <source>
        <dbReference type="Proteomes" id="UP000014760"/>
    </source>
</evidence>
<keyword evidence="12" id="KW-0460">Magnesium</keyword>
<dbReference type="InterPro" id="IPR015940">
    <property type="entry name" value="UBA"/>
</dbReference>
<dbReference type="GO" id="GO:0005524">
    <property type="term" value="F:ATP binding"/>
    <property type="evidence" value="ECO:0007669"/>
    <property type="project" value="UniProtKB-UniRule"/>
</dbReference>
<evidence type="ECO:0000313" key="20">
    <source>
        <dbReference type="EnsemblMetazoa" id="CapteP183356"/>
    </source>
</evidence>
<feature type="compositionally biased region" description="Basic and acidic residues" evidence="16">
    <location>
        <begin position="522"/>
        <end position="551"/>
    </location>
</feature>
<comment type="cofactor">
    <cofactor evidence="1">
        <name>Mg(2+)</name>
        <dbReference type="ChEBI" id="CHEBI:18420"/>
    </cofactor>
</comment>
<comment type="catalytic activity">
    <reaction evidence="14">
        <text>L-seryl-[protein] + ATP = O-phospho-L-seryl-[protein] + ADP + H(+)</text>
        <dbReference type="Rhea" id="RHEA:17989"/>
        <dbReference type="Rhea" id="RHEA-COMP:9863"/>
        <dbReference type="Rhea" id="RHEA-COMP:11604"/>
        <dbReference type="ChEBI" id="CHEBI:15378"/>
        <dbReference type="ChEBI" id="CHEBI:29999"/>
        <dbReference type="ChEBI" id="CHEBI:30616"/>
        <dbReference type="ChEBI" id="CHEBI:83421"/>
        <dbReference type="ChEBI" id="CHEBI:456216"/>
        <dbReference type="EC" id="2.7.11.1"/>
    </reaction>
</comment>
<dbReference type="PANTHER" id="PTHR24346">
    <property type="entry name" value="MAP/MICROTUBULE AFFINITY-REGULATING KINASE"/>
    <property type="match status" value="1"/>
</dbReference>
<accession>R7UL69</accession>
<dbReference type="Gene3D" id="1.10.510.10">
    <property type="entry name" value="Transferase(Phosphotransferase) domain 1"/>
    <property type="match status" value="1"/>
</dbReference>
<feature type="region of interest" description="Disordered" evidence="16">
    <location>
        <begin position="493"/>
        <end position="551"/>
    </location>
</feature>
<dbReference type="InterPro" id="IPR000719">
    <property type="entry name" value="Prot_kinase_dom"/>
</dbReference>
<dbReference type="Pfam" id="PF23312">
    <property type="entry name" value="UBA_SIK3"/>
    <property type="match status" value="1"/>
</dbReference>
<dbReference type="InterPro" id="IPR034672">
    <property type="entry name" value="SIK"/>
</dbReference>
<sequence>MAAPCPPASERHKQAVRVGFYEIERTIGRGNFAVVKLARHRITKSEVAIKIIDKSQLDESNLQKVYREVQILKMLNQPNIIKLYQVMETKNMLYLVSEFAPNGEIFDYIAKNGRLPEVEARKKFWQILSAVEYCHKRRVVHRDLKAENLLLDANMNIKIADFGFGNYFTPGQELATWCGSPPYAAPEVFEGKRYLGPQIDIWSLGVVLYVLVCGALPFDGHNLQTLRDKVLCGRFRIPYFMSTECEGLIRRMLVLEPKKRFTITQIKTHKWMLMGEGPPKDAPVSPAPDLGHNAAQGEFNEQILRLMHSLGIDQQKTLQALQKDAYDHYTAIYYLLLERLKVHKSSLPLGNQGDARRRRPSSIAEQALLRGGQRPALACTKRGPFSHTTDCVSPPVQSFVASSRPQPQADKVQLPANVISTSIDEGVELDFNEREVDPAATVASPGVGPLTRSSVFGDLSHATLNTSNQSISTGIGSPFTSFDSTAEADLMSSLSSCAPPASPPRVNSIMTPPVAPKFPHPRPLDSEEKASSADERSTTRSPVHFREGRRASDGLVSQGVIAFRQRLKESMKARGVTELRREMVSLQNQFRTALTEDELRRLQQAHCQYQEMCGQRQWSLDDAPCEGLGLKRMSLPTPSTIEMAPHQLLALKHSMMLERHLEPTVKPLAVKPLDKPLQQQLMQHCLQQKRQIFQMQAQHSQLYQQFQSLNIDSTTATEPAESAVPNGMLMPSPLSVPHMAEPGVIPTEDLSLPSSQPVISECCQRLTDLPNPLLVVRPRSV</sequence>
<reference evidence="19 21" key="2">
    <citation type="journal article" date="2013" name="Nature">
        <title>Insights into bilaterian evolution from three spiralian genomes.</title>
        <authorList>
            <person name="Simakov O."/>
            <person name="Marletaz F."/>
            <person name="Cho S.J."/>
            <person name="Edsinger-Gonzales E."/>
            <person name="Havlak P."/>
            <person name="Hellsten U."/>
            <person name="Kuo D.H."/>
            <person name="Larsson T."/>
            <person name="Lv J."/>
            <person name="Arendt D."/>
            <person name="Savage R."/>
            <person name="Osoegawa K."/>
            <person name="de Jong P."/>
            <person name="Grimwood J."/>
            <person name="Chapman J.A."/>
            <person name="Shapiro H."/>
            <person name="Aerts A."/>
            <person name="Otillar R.P."/>
            <person name="Terry A.Y."/>
            <person name="Boore J.L."/>
            <person name="Grigoriev I.V."/>
            <person name="Lindberg D.R."/>
            <person name="Seaver E.C."/>
            <person name="Weisblat D.A."/>
            <person name="Putnam N.H."/>
            <person name="Rokhsar D.S."/>
        </authorList>
    </citation>
    <scope>NUCLEOTIDE SEQUENCE</scope>
    <source>
        <strain evidence="19 21">I ESC-2004</strain>
    </source>
</reference>
<dbReference type="OrthoDB" id="193931at2759"/>
<evidence type="ECO:0000256" key="9">
    <source>
        <dbReference type="ARBA" id="ARBA00022741"/>
    </source>
</evidence>
<feature type="domain" description="Protein kinase" evidence="17">
    <location>
        <begin position="21"/>
        <end position="272"/>
    </location>
</feature>